<dbReference type="AlphaFoldDB" id="A0A2U9CAZ2"/>
<evidence type="ECO:0000313" key="1">
    <source>
        <dbReference type="EMBL" id="AWP12819.1"/>
    </source>
</evidence>
<reference evidence="1 2" key="1">
    <citation type="submission" date="2017-12" db="EMBL/GenBank/DDBJ databases">
        <title>Integrating genomic resources of turbot (Scophthalmus maximus) in depth evaluation of genetic and physical mapping variation across individuals.</title>
        <authorList>
            <person name="Martinez P."/>
        </authorList>
    </citation>
    <scope>NUCLEOTIDE SEQUENCE [LARGE SCALE GENOMIC DNA]</scope>
</reference>
<dbReference type="Proteomes" id="UP000246464">
    <property type="component" value="Chromosome 14"/>
</dbReference>
<accession>A0A2U9CAZ2</accession>
<keyword evidence="2" id="KW-1185">Reference proteome</keyword>
<evidence type="ECO:0000313" key="2">
    <source>
        <dbReference type="Proteomes" id="UP000246464"/>
    </source>
</evidence>
<proteinExistence type="predicted"/>
<dbReference type="EMBL" id="CP026256">
    <property type="protein sequence ID" value="AWP12819.1"/>
    <property type="molecule type" value="Genomic_DNA"/>
</dbReference>
<protein>
    <submittedName>
        <fullName evidence="1">Uncharacterized protein</fullName>
    </submittedName>
</protein>
<organism evidence="1 2">
    <name type="scientific">Scophthalmus maximus</name>
    <name type="common">Turbot</name>
    <name type="synonym">Psetta maxima</name>
    <dbReference type="NCBI Taxonomy" id="52904"/>
    <lineage>
        <taxon>Eukaryota</taxon>
        <taxon>Metazoa</taxon>
        <taxon>Chordata</taxon>
        <taxon>Craniata</taxon>
        <taxon>Vertebrata</taxon>
        <taxon>Euteleostomi</taxon>
        <taxon>Actinopterygii</taxon>
        <taxon>Neopterygii</taxon>
        <taxon>Teleostei</taxon>
        <taxon>Neoteleostei</taxon>
        <taxon>Acanthomorphata</taxon>
        <taxon>Carangaria</taxon>
        <taxon>Pleuronectiformes</taxon>
        <taxon>Pleuronectoidei</taxon>
        <taxon>Scophthalmidae</taxon>
        <taxon>Scophthalmus</taxon>
    </lineage>
</organism>
<gene>
    <name evidence="1" type="ORF">SMAX5B_018475</name>
</gene>
<name>A0A2U9CAZ2_SCOMX</name>
<sequence length="121" mass="12956">MASSRFRVVTHCSSGASRGPRTPRECKRPCYDYVTIVCAAGSMTPAPGSRDGVKITSLRPDENVDGGGAVCAGSMSFESDQNDEVRPEADASGRNRPYLFADSFFIQEILEVPSRSCTGSL</sequence>